<accession>A0ABS6SE40</accession>
<name>A0ABS6SE40_9SPHN</name>
<dbReference type="InterPro" id="IPR006260">
    <property type="entry name" value="TonB/TolA_C"/>
</dbReference>
<keyword evidence="8 10" id="KW-1133">Transmembrane helix</keyword>
<evidence type="ECO:0000256" key="8">
    <source>
        <dbReference type="ARBA" id="ARBA00022989"/>
    </source>
</evidence>
<evidence type="ECO:0000256" key="6">
    <source>
        <dbReference type="ARBA" id="ARBA00022692"/>
    </source>
</evidence>
<keyword evidence="3" id="KW-0813">Transport</keyword>
<evidence type="ECO:0000256" key="3">
    <source>
        <dbReference type="ARBA" id="ARBA00022448"/>
    </source>
</evidence>
<evidence type="ECO:0000256" key="7">
    <source>
        <dbReference type="ARBA" id="ARBA00022927"/>
    </source>
</evidence>
<comment type="subcellular location">
    <subcellularLocation>
        <location evidence="1">Cell inner membrane</location>
        <topology evidence="1">Single-pass membrane protein</topology>
        <orientation evidence="1">Periplasmic side</orientation>
    </subcellularLocation>
</comment>
<evidence type="ECO:0000256" key="10">
    <source>
        <dbReference type="SAM" id="Phobius"/>
    </source>
</evidence>
<dbReference type="Proteomes" id="UP000722336">
    <property type="component" value="Unassembled WGS sequence"/>
</dbReference>
<comment type="caution">
    <text evidence="12">The sequence shown here is derived from an EMBL/GenBank/DDBJ whole genome shotgun (WGS) entry which is preliminary data.</text>
</comment>
<keyword evidence="9 10" id="KW-0472">Membrane</keyword>
<dbReference type="PANTHER" id="PTHR33446">
    <property type="entry name" value="PROTEIN TONB-RELATED"/>
    <property type="match status" value="1"/>
</dbReference>
<evidence type="ECO:0000256" key="4">
    <source>
        <dbReference type="ARBA" id="ARBA00022475"/>
    </source>
</evidence>
<dbReference type="InterPro" id="IPR051045">
    <property type="entry name" value="TonB-dependent_transducer"/>
</dbReference>
<dbReference type="PANTHER" id="PTHR33446:SF2">
    <property type="entry name" value="PROTEIN TONB"/>
    <property type="match status" value="1"/>
</dbReference>
<keyword evidence="4" id="KW-1003">Cell membrane</keyword>
<evidence type="ECO:0000313" key="12">
    <source>
        <dbReference type="EMBL" id="MBV7256181.1"/>
    </source>
</evidence>
<keyword evidence="6 10" id="KW-0812">Transmembrane</keyword>
<dbReference type="PROSITE" id="PS52015">
    <property type="entry name" value="TONB_CTD"/>
    <property type="match status" value="1"/>
</dbReference>
<comment type="similarity">
    <text evidence="2">Belongs to the TonB family.</text>
</comment>
<feature type="domain" description="TonB C-terminal" evidence="11">
    <location>
        <begin position="128"/>
        <end position="221"/>
    </location>
</feature>
<dbReference type="EMBL" id="JAGSPA010000002">
    <property type="protein sequence ID" value="MBV7256181.1"/>
    <property type="molecule type" value="Genomic_DNA"/>
</dbReference>
<gene>
    <name evidence="12" type="ORF">KCG44_05220</name>
</gene>
<evidence type="ECO:0000256" key="2">
    <source>
        <dbReference type="ARBA" id="ARBA00006555"/>
    </source>
</evidence>
<keyword evidence="5" id="KW-0997">Cell inner membrane</keyword>
<feature type="transmembrane region" description="Helical" evidence="10">
    <location>
        <begin position="12"/>
        <end position="37"/>
    </location>
</feature>
<evidence type="ECO:0000256" key="1">
    <source>
        <dbReference type="ARBA" id="ARBA00004383"/>
    </source>
</evidence>
<keyword evidence="7" id="KW-0653">Protein transport</keyword>
<protein>
    <submittedName>
        <fullName evidence="12">Energy transducer TonB</fullName>
    </submittedName>
</protein>
<dbReference type="InterPro" id="IPR037682">
    <property type="entry name" value="TonB_C"/>
</dbReference>
<keyword evidence="13" id="KW-1185">Reference proteome</keyword>
<reference evidence="12 13" key="1">
    <citation type="submission" date="2021-04" db="EMBL/GenBank/DDBJ databases">
        <authorList>
            <person name="Pira H."/>
            <person name="Risdian C."/>
            <person name="Wink J."/>
        </authorList>
    </citation>
    <scope>NUCLEOTIDE SEQUENCE [LARGE SCALE GENOMIC DNA]</scope>
    <source>
        <strain evidence="12 13">WHA3</strain>
    </source>
</reference>
<evidence type="ECO:0000256" key="9">
    <source>
        <dbReference type="ARBA" id="ARBA00023136"/>
    </source>
</evidence>
<evidence type="ECO:0000259" key="11">
    <source>
        <dbReference type="PROSITE" id="PS52015"/>
    </source>
</evidence>
<dbReference type="Pfam" id="PF03544">
    <property type="entry name" value="TonB_C"/>
    <property type="match status" value="1"/>
</dbReference>
<dbReference type="NCBIfam" id="TIGR01352">
    <property type="entry name" value="tonB_Cterm"/>
    <property type="match status" value="1"/>
</dbReference>
<evidence type="ECO:0000256" key="5">
    <source>
        <dbReference type="ARBA" id="ARBA00022519"/>
    </source>
</evidence>
<dbReference type="RefSeq" id="WP_218444731.1">
    <property type="nucleotide sequence ID" value="NZ_JAGSPA010000002.1"/>
</dbReference>
<proteinExistence type="inferred from homology"/>
<organism evidence="12 13">
    <name type="scientific">Pacificimonas pallii</name>
    <dbReference type="NCBI Taxonomy" id="2827236"/>
    <lineage>
        <taxon>Bacteria</taxon>
        <taxon>Pseudomonadati</taxon>
        <taxon>Pseudomonadota</taxon>
        <taxon>Alphaproteobacteria</taxon>
        <taxon>Sphingomonadales</taxon>
        <taxon>Sphingosinicellaceae</taxon>
        <taxon>Pacificimonas</taxon>
    </lineage>
</organism>
<evidence type="ECO:0000313" key="13">
    <source>
        <dbReference type="Proteomes" id="UP000722336"/>
    </source>
</evidence>
<sequence length="221" mass="23588">MSYIETGNPRRSPAAILVTGGAHVVIGWMALTLAGVVPGPVTSLPPIVLKPNIEEPKKTPPPPEPDVNYVDVPPQLAPPDIDVQVPLQPDAPLIFDPEIPALPRLEPGRGGEGTVAVEPPPREPVLTKGRLNERYARDFQPPYPTSAKRAGHEGVVAVTVQVGTDGRVASASIAQSSGHQALDRAALKQARQRWRFVPATRDGVAIESTLTISVRFEIENA</sequence>